<dbReference type="RefSeq" id="WP_164003784.1">
    <property type="nucleotide sequence ID" value="NZ_JAAIKD010000002.1"/>
</dbReference>
<dbReference type="InterPro" id="IPR050090">
    <property type="entry name" value="Tyrosine_recombinase_XerCD"/>
</dbReference>
<organism evidence="5 6">
    <name type="scientific">Psychroflexus aurantiacus</name>
    <dbReference type="NCBI Taxonomy" id="2709310"/>
    <lineage>
        <taxon>Bacteria</taxon>
        <taxon>Pseudomonadati</taxon>
        <taxon>Bacteroidota</taxon>
        <taxon>Flavobacteriia</taxon>
        <taxon>Flavobacteriales</taxon>
        <taxon>Flavobacteriaceae</taxon>
        <taxon>Psychroflexus</taxon>
    </lineage>
</organism>
<dbReference type="InterPro" id="IPR010998">
    <property type="entry name" value="Integrase_recombinase_N"/>
</dbReference>
<dbReference type="Gene3D" id="1.10.443.10">
    <property type="entry name" value="Intergrase catalytic core"/>
    <property type="match status" value="1"/>
</dbReference>
<evidence type="ECO:0000313" key="5">
    <source>
        <dbReference type="EMBL" id="NEV93045.1"/>
    </source>
</evidence>
<evidence type="ECO:0000256" key="1">
    <source>
        <dbReference type="ARBA" id="ARBA00008857"/>
    </source>
</evidence>
<evidence type="ECO:0000256" key="3">
    <source>
        <dbReference type="ARBA" id="ARBA00023172"/>
    </source>
</evidence>
<dbReference type="Gene3D" id="1.10.150.130">
    <property type="match status" value="1"/>
</dbReference>
<comment type="similarity">
    <text evidence="1">Belongs to the 'phage' integrase family.</text>
</comment>
<dbReference type="PANTHER" id="PTHR30349">
    <property type="entry name" value="PHAGE INTEGRASE-RELATED"/>
    <property type="match status" value="1"/>
</dbReference>
<evidence type="ECO:0000259" key="4">
    <source>
        <dbReference type="PROSITE" id="PS51898"/>
    </source>
</evidence>
<dbReference type="Pfam" id="PF00589">
    <property type="entry name" value="Phage_integrase"/>
    <property type="match status" value="1"/>
</dbReference>
<keyword evidence="6" id="KW-1185">Reference proteome</keyword>
<keyword evidence="3" id="KW-0233">DNA recombination</keyword>
<comment type="caution">
    <text evidence="5">The sequence shown here is derived from an EMBL/GenBank/DDBJ whole genome shotgun (WGS) entry which is preliminary data.</text>
</comment>
<dbReference type="SUPFAM" id="SSF56349">
    <property type="entry name" value="DNA breaking-rejoining enzymes"/>
    <property type="match status" value="1"/>
</dbReference>
<dbReference type="GO" id="GO:0003677">
    <property type="term" value="F:DNA binding"/>
    <property type="evidence" value="ECO:0007669"/>
    <property type="project" value="UniProtKB-KW"/>
</dbReference>
<proteinExistence type="inferred from homology"/>
<dbReference type="InterPro" id="IPR002104">
    <property type="entry name" value="Integrase_catalytic"/>
</dbReference>
<dbReference type="Pfam" id="PF13102">
    <property type="entry name" value="Phage_int_SAM_5"/>
    <property type="match status" value="1"/>
</dbReference>
<dbReference type="GO" id="GO:0006310">
    <property type="term" value="P:DNA recombination"/>
    <property type="evidence" value="ECO:0007669"/>
    <property type="project" value="UniProtKB-KW"/>
</dbReference>
<dbReference type="EMBL" id="JAAIKD010000002">
    <property type="protein sequence ID" value="NEV93045.1"/>
    <property type="molecule type" value="Genomic_DNA"/>
</dbReference>
<dbReference type="InterPro" id="IPR013762">
    <property type="entry name" value="Integrase-like_cat_sf"/>
</dbReference>
<dbReference type="AlphaFoldDB" id="A0A6B3R2S8"/>
<accession>A0A6B3R2S8</accession>
<gene>
    <name evidence="5" type="ORF">G3567_02645</name>
</gene>
<dbReference type="InterPro" id="IPR025269">
    <property type="entry name" value="SAM-like_dom"/>
</dbReference>
<dbReference type="Proteomes" id="UP000478505">
    <property type="component" value="Unassembled WGS sequence"/>
</dbReference>
<sequence length="448" mass="52071">MANSRFSIKKNKSGTGTIKLIFNFGKHRKIEYYTPYKVLDVTNWDRSNNKIKVGKQEDAASTNDKLKLLDSAADKLISKHINEGIELTKELIKSRMESVITEREVDIDEIKTKEKNQDFIKYFEWYLDFYKQHPRPKTKKPYNKGTLKTLRNTKELLERFQKNKKRLTFDDITLSFHQKLLSYMSENDYSMNYKGTIIKNIKAVMHDAFERDFHRSLDYTKSAFTKPTEEVENVYLTEEEIKKIAEVDLNEVLKNKDNAYFDKNTKKPSLNYLERCIDFFLIGCHTGLRVSDLLELNQSNILTFEEAGQTMTAIAIKNKKTGKRVEIPIKKELQDILEKYDNNFPSKVSDAKVNLYIKPICKAAGLNEPVEMKITEGGKTLVTSVPKYDRVSNHTARRSFCTNAYNAGMQPTDIMTISGHTTEKSFFTYIKSTSRERFSKIKGHAFFQ</sequence>
<reference evidence="5 6" key="1">
    <citation type="submission" date="2020-02" db="EMBL/GenBank/DDBJ databases">
        <title>Flavobacteriaceae Psychroflexus bacterium YR1-1, complete genome.</title>
        <authorList>
            <person name="Li Y."/>
            <person name="Wu S."/>
        </authorList>
    </citation>
    <scope>NUCLEOTIDE SEQUENCE [LARGE SCALE GENOMIC DNA]</scope>
    <source>
        <strain evidence="5 6">YR1-1</strain>
    </source>
</reference>
<keyword evidence="2" id="KW-0238">DNA-binding</keyword>
<protein>
    <submittedName>
        <fullName evidence="5">Site-specific integrase</fullName>
    </submittedName>
</protein>
<feature type="domain" description="Tyr recombinase" evidence="4">
    <location>
        <begin position="231"/>
        <end position="443"/>
    </location>
</feature>
<evidence type="ECO:0000313" key="6">
    <source>
        <dbReference type="Proteomes" id="UP000478505"/>
    </source>
</evidence>
<dbReference type="PROSITE" id="PS51898">
    <property type="entry name" value="TYR_RECOMBINASE"/>
    <property type="match status" value="1"/>
</dbReference>
<dbReference type="PANTHER" id="PTHR30349:SF64">
    <property type="entry name" value="PROPHAGE INTEGRASE INTD-RELATED"/>
    <property type="match status" value="1"/>
</dbReference>
<name>A0A6B3R2S8_9FLAO</name>
<dbReference type="InterPro" id="IPR011010">
    <property type="entry name" value="DNA_brk_join_enz"/>
</dbReference>
<dbReference type="GO" id="GO:0015074">
    <property type="term" value="P:DNA integration"/>
    <property type="evidence" value="ECO:0007669"/>
    <property type="project" value="InterPro"/>
</dbReference>
<evidence type="ECO:0000256" key="2">
    <source>
        <dbReference type="ARBA" id="ARBA00023125"/>
    </source>
</evidence>